<dbReference type="AlphaFoldDB" id="A0AA49GK24"/>
<keyword evidence="1" id="KW-0812">Transmembrane</keyword>
<reference evidence="2" key="1">
    <citation type="journal article" date="2023" name="Comput. Struct. Biotechnol. J.">
        <title>Discovery of a novel marine Bacteroidetes with a rich repertoire of carbohydrate-active enzymes.</title>
        <authorList>
            <person name="Chen B."/>
            <person name="Liu G."/>
            <person name="Chen Q."/>
            <person name="Wang H."/>
            <person name="Liu L."/>
            <person name="Tang K."/>
        </authorList>
    </citation>
    <scope>NUCLEOTIDE SEQUENCE</scope>
    <source>
        <strain evidence="2">TK19036</strain>
    </source>
</reference>
<evidence type="ECO:0000256" key="1">
    <source>
        <dbReference type="SAM" id="Phobius"/>
    </source>
</evidence>
<organism evidence="2">
    <name type="scientific">Roseihalotalea indica</name>
    <dbReference type="NCBI Taxonomy" id="2867963"/>
    <lineage>
        <taxon>Bacteria</taxon>
        <taxon>Pseudomonadati</taxon>
        <taxon>Bacteroidota</taxon>
        <taxon>Cytophagia</taxon>
        <taxon>Cytophagales</taxon>
        <taxon>Catalimonadaceae</taxon>
        <taxon>Roseihalotalea</taxon>
    </lineage>
</organism>
<reference evidence="2" key="2">
    <citation type="journal article" date="2024" name="Antonie Van Leeuwenhoek">
        <title>Roseihalotalea indica gen. nov., sp. nov., a halophilic Bacteroidetes from mesopelagic Southwest Indian Ocean with higher carbohydrate metabolic potential.</title>
        <authorList>
            <person name="Chen B."/>
            <person name="Zhang M."/>
            <person name="Lin D."/>
            <person name="Ye J."/>
            <person name="Tang K."/>
        </authorList>
    </citation>
    <scope>NUCLEOTIDE SEQUENCE</scope>
    <source>
        <strain evidence="2">TK19036</strain>
    </source>
</reference>
<feature type="transmembrane region" description="Helical" evidence="1">
    <location>
        <begin position="251"/>
        <end position="271"/>
    </location>
</feature>
<feature type="transmembrane region" description="Helical" evidence="1">
    <location>
        <begin position="92"/>
        <end position="118"/>
    </location>
</feature>
<feature type="transmembrane region" description="Helical" evidence="1">
    <location>
        <begin position="61"/>
        <end position="80"/>
    </location>
</feature>
<feature type="transmembrane region" description="Helical" evidence="1">
    <location>
        <begin position="396"/>
        <end position="415"/>
    </location>
</feature>
<feature type="transmembrane region" description="Helical" evidence="1">
    <location>
        <begin position="33"/>
        <end position="49"/>
    </location>
</feature>
<feature type="transmembrane region" description="Helical" evidence="1">
    <location>
        <begin position="331"/>
        <end position="357"/>
    </location>
</feature>
<feature type="transmembrane region" description="Helical" evidence="1">
    <location>
        <begin position="161"/>
        <end position="180"/>
    </location>
</feature>
<proteinExistence type="predicted"/>
<feature type="transmembrane region" description="Helical" evidence="1">
    <location>
        <begin position="130"/>
        <end position="149"/>
    </location>
</feature>
<gene>
    <name evidence="2" type="ORF">K4G66_22640</name>
</gene>
<feature type="transmembrane region" description="Helical" evidence="1">
    <location>
        <begin position="187"/>
        <end position="209"/>
    </location>
</feature>
<feature type="transmembrane region" description="Helical" evidence="1">
    <location>
        <begin position="363"/>
        <end position="384"/>
    </location>
</feature>
<feature type="transmembrane region" description="Helical" evidence="1">
    <location>
        <begin position="301"/>
        <end position="319"/>
    </location>
</feature>
<feature type="transmembrane region" description="Helical" evidence="1">
    <location>
        <begin position="221"/>
        <end position="239"/>
    </location>
</feature>
<name>A0AA49GK24_9BACT</name>
<evidence type="ECO:0000313" key="2">
    <source>
        <dbReference type="EMBL" id="WKN35179.1"/>
    </source>
</evidence>
<keyword evidence="1" id="KW-0472">Membrane</keyword>
<dbReference type="EMBL" id="CP120682">
    <property type="protein sequence ID" value="WKN35179.1"/>
    <property type="molecule type" value="Genomic_DNA"/>
</dbReference>
<protein>
    <submittedName>
        <fullName evidence="2">Uncharacterized protein</fullName>
    </submittedName>
</protein>
<keyword evidence="1" id="KW-1133">Transmembrane helix</keyword>
<sequence length="430" mass="47796">MQGFNASWIKRLVVALALGTAWAVRGQFGHEHGAAWAGGIGVLTLLILSRRQDWYSRLPSIVALGALGWGVGGMMSYGVVVGYGRGVDWLNVSYGLCMLFVIGGLYGFIGGGLTGLALESSETRKPAWPLLITQMVVGGYLIWGILIYQLEWLMTPPRSELWAGCLGAALALGWFMYRGYFYRSLSVALYSALGAGFGFAFGNFLQVVGSNSNIDFNWWNVMEYSLGFFGGLGMAYAVYAQNWPRSRHPDIKANQLGWIFLIILLPITNLVQRFDSESIKAIAERNVIANAIDFVNFELSLAWGVSLLLIVALTLFFWQRINQQKPWKSEYGWWLLMVYLGWYIALSNLLTGAWWGYGSLRDGLYWINAIVIFVLGNYAIRFAPPPLSAPVNINKGLRLAVTLLLLLLVLSWILVNSHGEMPGSQIRFSV</sequence>
<accession>A0AA49GK24</accession>